<feature type="compositionally biased region" description="Basic and acidic residues" evidence="5">
    <location>
        <begin position="52"/>
        <end position="65"/>
    </location>
</feature>
<dbReference type="GO" id="GO:0005778">
    <property type="term" value="C:peroxisomal membrane"/>
    <property type="evidence" value="ECO:0007669"/>
    <property type="project" value="TreeGrafter"/>
</dbReference>
<dbReference type="PANTHER" id="PTHR28304:SF2">
    <property type="entry name" value="PEROXISOMAL MEMBRANE PROTEIN PEX29"/>
    <property type="match status" value="1"/>
</dbReference>
<dbReference type="InterPro" id="IPR052816">
    <property type="entry name" value="Peroxisomal_Membrane_PEX28-32"/>
</dbReference>
<name>A0A8H7BLH1_9FUNG</name>
<dbReference type="OrthoDB" id="74314at2759"/>
<keyword evidence="3 6" id="KW-1133">Transmembrane helix</keyword>
<keyword evidence="4 6" id="KW-0472">Membrane</keyword>
<comment type="subcellular location">
    <subcellularLocation>
        <location evidence="1">Membrane</location>
        <topology evidence="1">Multi-pass membrane protein</topology>
    </subcellularLocation>
</comment>
<feature type="region of interest" description="Disordered" evidence="5">
    <location>
        <begin position="25"/>
        <end position="70"/>
    </location>
</feature>
<feature type="transmembrane region" description="Helical" evidence="6">
    <location>
        <begin position="220"/>
        <end position="249"/>
    </location>
</feature>
<protein>
    <submittedName>
        <fullName evidence="7">Uncharacterized protein</fullName>
    </submittedName>
</protein>
<organism evidence="7 8">
    <name type="scientific">Apophysomyces ossiformis</name>
    <dbReference type="NCBI Taxonomy" id="679940"/>
    <lineage>
        <taxon>Eukaryota</taxon>
        <taxon>Fungi</taxon>
        <taxon>Fungi incertae sedis</taxon>
        <taxon>Mucoromycota</taxon>
        <taxon>Mucoromycotina</taxon>
        <taxon>Mucoromycetes</taxon>
        <taxon>Mucorales</taxon>
        <taxon>Mucorineae</taxon>
        <taxon>Mucoraceae</taxon>
        <taxon>Apophysomyces</taxon>
    </lineage>
</organism>
<dbReference type="AlphaFoldDB" id="A0A8H7BLH1"/>
<dbReference type="Proteomes" id="UP000605846">
    <property type="component" value="Unassembled WGS sequence"/>
</dbReference>
<accession>A0A8H7BLH1</accession>
<sequence length="415" mass="47267">MECGYRCHNDCSEMVVQCRPRRFSPDSLSITDSEAESLSKFTTSPRASMDTPRLDDRQKRSEDINGARNGINDHAYHYKTKPNTPVKAYRKSLKQHVQNTILTTAPLVAAIEPTPTSTTTYTTSFDAILSPHTTAKAFSRLYPSTAVLIPPVLIVLLYFCAGTKEVPASQVLLPRYDEASLEYYANLERAQQTMLFLIRLYDNLVYHLQHVSLHSTAYRVLFFVSFLLSVVLYYAARWIILSVGLIILLNKTWVGSVIEAVAQFLLELVQTVTELIQRAGLRQSPSYSEKNAGVLSLLQKQRWWLLRSERSAWSNITGSEPLPSLDEMPAPPNYKWEDDHWHLDTTGPWMDDLLGIGWVYTDHQWQNPKSRSEGVNERSNGDAIRGALTRRRRWYRRAGPVTKAKEGLSTKNKIN</sequence>
<comment type="caution">
    <text evidence="7">The sequence shown here is derived from an EMBL/GenBank/DDBJ whole genome shotgun (WGS) entry which is preliminary data.</text>
</comment>
<gene>
    <name evidence="7" type="ORF">EC973_000538</name>
</gene>
<proteinExistence type="predicted"/>
<reference evidence="7" key="1">
    <citation type="submission" date="2020-01" db="EMBL/GenBank/DDBJ databases">
        <title>Genome Sequencing of Three Apophysomyces-Like Fungal Strains Confirms a Novel Fungal Genus in the Mucoromycota with divergent Burkholderia-like Endosymbiotic Bacteria.</title>
        <authorList>
            <person name="Stajich J.E."/>
            <person name="Macias A.M."/>
            <person name="Carter-House D."/>
            <person name="Lovett B."/>
            <person name="Kasson L.R."/>
            <person name="Berry K."/>
            <person name="Grigoriev I."/>
            <person name="Chang Y."/>
            <person name="Spatafora J."/>
            <person name="Kasson M.T."/>
        </authorList>
    </citation>
    <scope>NUCLEOTIDE SEQUENCE</scope>
    <source>
        <strain evidence="7">NRRL A-21654</strain>
    </source>
</reference>
<evidence type="ECO:0000256" key="6">
    <source>
        <dbReference type="SAM" id="Phobius"/>
    </source>
</evidence>
<evidence type="ECO:0000313" key="8">
    <source>
        <dbReference type="Proteomes" id="UP000605846"/>
    </source>
</evidence>
<dbReference type="GO" id="GO:0007031">
    <property type="term" value="P:peroxisome organization"/>
    <property type="evidence" value="ECO:0007669"/>
    <property type="project" value="TreeGrafter"/>
</dbReference>
<evidence type="ECO:0000313" key="7">
    <source>
        <dbReference type="EMBL" id="KAF7724957.1"/>
    </source>
</evidence>
<dbReference type="PANTHER" id="PTHR28304">
    <property type="entry name" value="PEROXISOMAL MEMBRANE PROTEIN PEX29"/>
    <property type="match status" value="1"/>
</dbReference>
<evidence type="ECO:0000256" key="5">
    <source>
        <dbReference type="SAM" id="MobiDB-lite"/>
    </source>
</evidence>
<dbReference type="EMBL" id="JABAYA010000107">
    <property type="protein sequence ID" value="KAF7724957.1"/>
    <property type="molecule type" value="Genomic_DNA"/>
</dbReference>
<keyword evidence="8" id="KW-1185">Reference proteome</keyword>
<evidence type="ECO:0000256" key="4">
    <source>
        <dbReference type="ARBA" id="ARBA00023136"/>
    </source>
</evidence>
<evidence type="ECO:0000256" key="1">
    <source>
        <dbReference type="ARBA" id="ARBA00004141"/>
    </source>
</evidence>
<evidence type="ECO:0000256" key="2">
    <source>
        <dbReference type="ARBA" id="ARBA00022692"/>
    </source>
</evidence>
<evidence type="ECO:0000256" key="3">
    <source>
        <dbReference type="ARBA" id="ARBA00022989"/>
    </source>
</evidence>
<keyword evidence="2 6" id="KW-0812">Transmembrane</keyword>